<keyword evidence="9" id="KW-1185">Reference proteome</keyword>
<dbReference type="PANTHER" id="PTHR21047:SF2">
    <property type="entry name" value="THYMIDINE DIPHOSPHO-4-KETO-RHAMNOSE 3,5-EPIMERASE"/>
    <property type="match status" value="1"/>
</dbReference>
<proteinExistence type="predicted"/>
<dbReference type="InterPro" id="IPR011051">
    <property type="entry name" value="RmlC_Cupin_sf"/>
</dbReference>
<evidence type="ECO:0000256" key="5">
    <source>
        <dbReference type="ARBA" id="ARBA00029758"/>
    </source>
</evidence>
<reference evidence="8 9" key="1">
    <citation type="submission" date="2021-04" db="EMBL/GenBank/DDBJ databases">
        <title>Genomics, taxonomy and metabolism of representatives of sulfur bacteria of the genus Thiothrix: Thiothrix fructosivorans QT, Thiothrix unzii A1T and three new species, Thiothrix subterranea sp. nov., Thiothrix litoralis sp. nov. and 'Candidatus Thiothrix anitrata' sp. nov.</title>
        <authorList>
            <person name="Ravin N.V."/>
            <person name="Smolyakov D."/>
            <person name="Rudenko T.S."/>
            <person name="Mardanov A.V."/>
            <person name="Beletsky A.V."/>
            <person name="Markov N.D."/>
            <person name="Fomenkov A.I."/>
            <person name="Roberts R.J."/>
            <person name="Karnachuk O.V."/>
            <person name="Novikov A."/>
            <person name="Grabovich M.Y."/>
        </authorList>
    </citation>
    <scope>NUCLEOTIDE SEQUENCE [LARGE SCALE GENOMIC DNA]</scope>
    <source>
        <strain evidence="8 9">AS</strain>
    </source>
</reference>
<sequence>MIDGVIVTPLRQIFDERGKVMHMLREDSPVFSRFGEIYFSCTHPGVVKAWHLHKEMTLNYAVIYGEIKFVLFDDRPDSPTRGEVQELFISPENYMLVTVPPMIWNGFKCVGTVASIVANCATLPHHPDELVRRSPSDTSIPYQWALEHR</sequence>
<dbReference type="Pfam" id="PF00908">
    <property type="entry name" value="dTDP_sugar_isom"/>
    <property type="match status" value="1"/>
</dbReference>
<dbReference type="InterPro" id="IPR000888">
    <property type="entry name" value="RmlC-like"/>
</dbReference>
<evidence type="ECO:0000256" key="4">
    <source>
        <dbReference type="ARBA" id="ARBA00019595"/>
    </source>
</evidence>
<dbReference type="RefSeq" id="WP_210222764.1">
    <property type="nucleotide sequence ID" value="NZ_CP072801.1"/>
</dbReference>
<evidence type="ECO:0000256" key="2">
    <source>
        <dbReference type="ARBA" id="ARBA00001997"/>
    </source>
</evidence>
<comment type="catalytic activity">
    <reaction evidence="1">
        <text>dTDP-4-dehydro-6-deoxy-alpha-D-glucose = dTDP-4-dehydro-beta-L-rhamnose</text>
        <dbReference type="Rhea" id="RHEA:16969"/>
        <dbReference type="ChEBI" id="CHEBI:57649"/>
        <dbReference type="ChEBI" id="CHEBI:62830"/>
        <dbReference type="EC" id="5.1.3.13"/>
    </reaction>
</comment>
<dbReference type="InterPro" id="IPR014710">
    <property type="entry name" value="RmlC-like_jellyroll"/>
</dbReference>
<evidence type="ECO:0000256" key="1">
    <source>
        <dbReference type="ARBA" id="ARBA00001298"/>
    </source>
</evidence>
<evidence type="ECO:0000313" key="8">
    <source>
        <dbReference type="EMBL" id="QTR46428.1"/>
    </source>
</evidence>
<dbReference type="PANTHER" id="PTHR21047">
    <property type="entry name" value="DTDP-6-DEOXY-D-GLUCOSE-3,5 EPIMERASE"/>
    <property type="match status" value="1"/>
</dbReference>
<protein>
    <recommendedName>
        <fullName evidence="4">dTDP-4-dehydrorhamnose 3,5-epimerase</fullName>
        <ecNumber evidence="3">5.1.3.13</ecNumber>
    </recommendedName>
    <alternativeName>
        <fullName evidence="6">Thymidine diphospho-4-keto-rhamnose 3,5-epimerase</fullName>
    </alternativeName>
    <alternativeName>
        <fullName evidence="5">dTDP-4-keto-6-deoxyglucose 3,5-epimerase</fullName>
    </alternativeName>
    <alternativeName>
        <fullName evidence="7">dTDP-6-deoxy-D-xylo-4-hexulose 3,5-epimerase</fullName>
    </alternativeName>
</protein>
<evidence type="ECO:0000256" key="7">
    <source>
        <dbReference type="ARBA" id="ARBA00033311"/>
    </source>
</evidence>
<evidence type="ECO:0000313" key="9">
    <source>
        <dbReference type="Proteomes" id="UP000672039"/>
    </source>
</evidence>
<evidence type="ECO:0000256" key="6">
    <source>
        <dbReference type="ARBA" id="ARBA00031424"/>
    </source>
</evidence>
<dbReference type="EC" id="5.1.3.13" evidence="3"/>
<dbReference type="Proteomes" id="UP000672039">
    <property type="component" value="Chromosome"/>
</dbReference>
<comment type="function">
    <text evidence="2">Catalyzes the epimerization of the C3' and C5'positions of dTDP-6-deoxy-D-xylo-4-hexulose, forming dTDP-6-deoxy-L-lyxo-4-hexulose.</text>
</comment>
<name>A0ABX7WVL7_9GAMM</name>
<dbReference type="Gene3D" id="2.60.120.10">
    <property type="entry name" value="Jelly Rolls"/>
    <property type="match status" value="1"/>
</dbReference>
<evidence type="ECO:0000256" key="3">
    <source>
        <dbReference type="ARBA" id="ARBA00012098"/>
    </source>
</evidence>
<gene>
    <name evidence="8" type="ORF">J9253_00230</name>
</gene>
<dbReference type="SUPFAM" id="SSF51182">
    <property type="entry name" value="RmlC-like cupins"/>
    <property type="match status" value="1"/>
</dbReference>
<organism evidence="8 9">
    <name type="scientific">Thiothrix litoralis</name>
    <dbReference type="NCBI Taxonomy" id="2891210"/>
    <lineage>
        <taxon>Bacteria</taxon>
        <taxon>Pseudomonadati</taxon>
        <taxon>Pseudomonadota</taxon>
        <taxon>Gammaproteobacteria</taxon>
        <taxon>Thiotrichales</taxon>
        <taxon>Thiotrichaceae</taxon>
        <taxon>Thiothrix</taxon>
    </lineage>
</organism>
<dbReference type="EMBL" id="CP072801">
    <property type="protein sequence ID" value="QTR46428.1"/>
    <property type="molecule type" value="Genomic_DNA"/>
</dbReference>
<accession>A0ABX7WVL7</accession>